<evidence type="ECO:0000313" key="2">
    <source>
        <dbReference type="EMBL" id="OGW96220.1"/>
    </source>
</evidence>
<reference evidence="2 3" key="1">
    <citation type="journal article" date="2016" name="Nat. Commun.">
        <title>Thousands of microbial genomes shed light on interconnected biogeochemical processes in an aquifer system.</title>
        <authorList>
            <person name="Anantharaman K."/>
            <person name="Brown C.T."/>
            <person name="Hug L.A."/>
            <person name="Sharon I."/>
            <person name="Castelle C.J."/>
            <person name="Probst A.J."/>
            <person name="Thomas B.C."/>
            <person name="Singh A."/>
            <person name="Wilkins M.J."/>
            <person name="Karaoz U."/>
            <person name="Brodie E.L."/>
            <person name="Williams K.H."/>
            <person name="Hubbard S.S."/>
            <person name="Banfield J.F."/>
        </authorList>
    </citation>
    <scope>NUCLEOTIDE SEQUENCE [LARGE SCALE GENOMIC DNA]</scope>
</reference>
<name>A0A1G1KTI4_9BACT</name>
<accession>A0A1G1KTI4</accession>
<dbReference type="Pfam" id="PF23477">
    <property type="entry name" value="zf_Tbcl_2"/>
    <property type="match status" value="1"/>
</dbReference>
<dbReference type="NCBIfam" id="TIGR04272">
    <property type="entry name" value="cxxc_cxxc_Mbark"/>
    <property type="match status" value="1"/>
</dbReference>
<dbReference type="Proteomes" id="UP000178187">
    <property type="component" value="Unassembled WGS sequence"/>
</dbReference>
<dbReference type="InterPro" id="IPR026363">
    <property type="entry name" value="CxxC-x17-CxxC_dom"/>
</dbReference>
<gene>
    <name evidence="2" type="ORF">A3G33_00205</name>
</gene>
<keyword evidence="2" id="KW-0240">DNA-directed RNA polymerase</keyword>
<comment type="caution">
    <text evidence="2">The sequence shown here is derived from an EMBL/GenBank/DDBJ whole genome shotgun (WGS) entry which is preliminary data.</text>
</comment>
<keyword evidence="2" id="KW-0804">Transcription</keyword>
<dbReference type="EMBL" id="MHFR01000052">
    <property type="protein sequence ID" value="OGW96220.1"/>
    <property type="molecule type" value="Genomic_DNA"/>
</dbReference>
<dbReference type="GO" id="GO:0000428">
    <property type="term" value="C:DNA-directed RNA polymerase complex"/>
    <property type="evidence" value="ECO:0007669"/>
    <property type="project" value="UniProtKB-KW"/>
</dbReference>
<evidence type="ECO:0000259" key="1">
    <source>
        <dbReference type="Pfam" id="PF23477"/>
    </source>
</evidence>
<feature type="domain" description="CxxC-x17-CxxC" evidence="1">
    <location>
        <begin position="17"/>
        <end position="53"/>
    </location>
</feature>
<dbReference type="AlphaFoldDB" id="A0A1G1KTI4"/>
<proteinExistence type="predicted"/>
<evidence type="ECO:0000313" key="3">
    <source>
        <dbReference type="Proteomes" id="UP000178187"/>
    </source>
</evidence>
<sequence>MGFQQGQDGGGFGGRPREMHKATCEDCKKECEVPFKPSGDRPVYCKECFSKRKDKGR</sequence>
<protein>
    <submittedName>
        <fullName evidence="2">DNA-directed RNA polymerase</fullName>
    </submittedName>
</protein>
<organism evidence="2 3">
    <name type="scientific">Candidatus Danuiimicrobium aquiferis</name>
    <dbReference type="NCBI Taxonomy" id="1801832"/>
    <lineage>
        <taxon>Bacteria</taxon>
        <taxon>Pseudomonadati</taxon>
        <taxon>Candidatus Omnitrophota</taxon>
        <taxon>Candidatus Danuiimicrobium</taxon>
    </lineage>
</organism>